<keyword evidence="3" id="KW-1185">Reference proteome</keyword>
<sequence length="136" mass="14668">MKAPPRNKNATHLSPPHNHHPTAAGKFHAWKVGRGPKGKKVELESSSAQNINTKPVIPRTAQMEDAAYAIRRMPTCCCPGLIGNALISAARDFGTGDLVWVCHSHLHVSTISMLPRSSSPALTLNQALHVRIQSIG</sequence>
<comment type="caution">
    <text evidence="2">The sequence shown here is derived from an EMBL/GenBank/DDBJ whole genome shotgun (WGS) entry which is preliminary data.</text>
</comment>
<evidence type="ECO:0000313" key="2">
    <source>
        <dbReference type="EMBL" id="KAA8573188.1"/>
    </source>
</evidence>
<organism evidence="2 3">
    <name type="scientific">Monilinia fructicola</name>
    <name type="common">Brown rot fungus</name>
    <name type="synonym">Ciboria fructicola</name>
    <dbReference type="NCBI Taxonomy" id="38448"/>
    <lineage>
        <taxon>Eukaryota</taxon>
        <taxon>Fungi</taxon>
        <taxon>Dikarya</taxon>
        <taxon>Ascomycota</taxon>
        <taxon>Pezizomycotina</taxon>
        <taxon>Leotiomycetes</taxon>
        <taxon>Helotiales</taxon>
        <taxon>Sclerotiniaceae</taxon>
        <taxon>Monilinia</taxon>
    </lineage>
</organism>
<accession>A0A5M9JUJ1</accession>
<dbReference type="EMBL" id="VICG01000004">
    <property type="protein sequence ID" value="KAA8573188.1"/>
    <property type="molecule type" value="Genomic_DNA"/>
</dbReference>
<protein>
    <submittedName>
        <fullName evidence="2">Uncharacterized protein</fullName>
    </submittedName>
</protein>
<feature type="region of interest" description="Disordered" evidence="1">
    <location>
        <begin position="1"/>
        <end position="24"/>
    </location>
</feature>
<dbReference type="Proteomes" id="UP000322873">
    <property type="component" value="Unassembled WGS sequence"/>
</dbReference>
<dbReference type="AlphaFoldDB" id="A0A5M9JUJ1"/>
<evidence type="ECO:0000313" key="3">
    <source>
        <dbReference type="Proteomes" id="UP000322873"/>
    </source>
</evidence>
<evidence type="ECO:0000256" key="1">
    <source>
        <dbReference type="SAM" id="MobiDB-lite"/>
    </source>
</evidence>
<name>A0A5M9JUJ1_MONFR</name>
<reference evidence="2 3" key="1">
    <citation type="submission" date="2019-06" db="EMBL/GenBank/DDBJ databases">
        <title>Genome Sequence of the Brown Rot Fungal Pathogen Monilinia fructicola.</title>
        <authorList>
            <person name="De Miccolis Angelini R.M."/>
            <person name="Landi L."/>
            <person name="Abate D."/>
            <person name="Pollastro S."/>
            <person name="Romanazzi G."/>
            <person name="Faretra F."/>
        </authorList>
    </citation>
    <scope>NUCLEOTIDE SEQUENCE [LARGE SCALE GENOMIC DNA]</scope>
    <source>
        <strain evidence="2 3">Mfrc123</strain>
    </source>
</reference>
<gene>
    <name evidence="2" type="ORF">EYC84_003696</name>
</gene>
<proteinExistence type="predicted"/>